<evidence type="ECO:0000313" key="3">
    <source>
        <dbReference type="Proteomes" id="UP001264340"/>
    </source>
</evidence>
<evidence type="ECO:0000313" key="2">
    <source>
        <dbReference type="EMBL" id="MDR6410480.1"/>
    </source>
</evidence>
<organism evidence="2 3">
    <name type="scientific">Paraburkholderia terricola</name>
    <dbReference type="NCBI Taxonomy" id="169427"/>
    <lineage>
        <taxon>Bacteria</taxon>
        <taxon>Pseudomonadati</taxon>
        <taxon>Pseudomonadota</taxon>
        <taxon>Betaproteobacteria</taxon>
        <taxon>Burkholderiales</taxon>
        <taxon>Burkholderiaceae</taxon>
        <taxon>Paraburkholderia</taxon>
    </lineage>
</organism>
<protein>
    <submittedName>
        <fullName evidence="2">Glycosyltransferase involved in cell wall biosynthesis</fullName>
    </submittedName>
</protein>
<reference evidence="2 3" key="1">
    <citation type="submission" date="2023-07" db="EMBL/GenBank/DDBJ databases">
        <title>Sorghum-associated microbial communities from plants grown in Nebraska, USA.</title>
        <authorList>
            <person name="Schachtman D."/>
        </authorList>
    </citation>
    <scope>NUCLEOTIDE SEQUENCE [LARGE SCALE GENOMIC DNA]</scope>
    <source>
        <strain evidence="2 3">DS1316</strain>
    </source>
</reference>
<dbReference type="RefSeq" id="WP_073429824.1">
    <property type="nucleotide sequence ID" value="NZ_CADFGY010000020.1"/>
</dbReference>
<gene>
    <name evidence="2" type="ORF">J2804_003902</name>
</gene>
<keyword evidence="3" id="KW-1185">Reference proteome</keyword>
<dbReference type="Proteomes" id="UP001264340">
    <property type="component" value="Unassembled WGS sequence"/>
</dbReference>
<evidence type="ECO:0000259" key="1">
    <source>
        <dbReference type="Pfam" id="PF00535"/>
    </source>
</evidence>
<comment type="caution">
    <text evidence="2">The sequence shown here is derived from an EMBL/GenBank/DDBJ whole genome shotgun (WGS) entry which is preliminary data.</text>
</comment>
<dbReference type="Pfam" id="PF00535">
    <property type="entry name" value="Glycos_transf_2"/>
    <property type="match status" value="1"/>
</dbReference>
<sequence>MTNFDITAVINGHSEGLLANASLNSLSRCADIAAASGLRVEMLAVLDRPTEVTLHVFESFAAKRADLRVVTVQHGDTGYARNTAANEARGKWIGFLDADDIWGANWLLEAYKAAEADPRNVAWHPEVNVYFGVTPHIFLHVDMEDPSFHLAHLAYTNAWTSLVFTSRQFLRAVPNTGTDLKNNIGYEDWRWNIDVVNNGGIHKIVPNTSHAIRTRHTSLVKQTSAAVCIPRPSDLFRNEIRSRARRTDEISRAFARDGAPAAPSNT</sequence>
<dbReference type="SUPFAM" id="SSF53448">
    <property type="entry name" value="Nucleotide-diphospho-sugar transferases"/>
    <property type="match status" value="1"/>
</dbReference>
<accession>A0ABU1LVD8</accession>
<dbReference type="CDD" id="cd00761">
    <property type="entry name" value="Glyco_tranf_GTA_type"/>
    <property type="match status" value="1"/>
</dbReference>
<dbReference type="Gene3D" id="3.90.550.10">
    <property type="entry name" value="Spore Coat Polysaccharide Biosynthesis Protein SpsA, Chain A"/>
    <property type="match status" value="1"/>
</dbReference>
<name>A0ABU1LVD8_9BURK</name>
<feature type="domain" description="Glycosyltransferase 2-like" evidence="1">
    <location>
        <begin position="27"/>
        <end position="123"/>
    </location>
</feature>
<dbReference type="InterPro" id="IPR001173">
    <property type="entry name" value="Glyco_trans_2-like"/>
</dbReference>
<proteinExistence type="predicted"/>
<dbReference type="PANTHER" id="PTHR22916">
    <property type="entry name" value="GLYCOSYLTRANSFERASE"/>
    <property type="match status" value="1"/>
</dbReference>
<dbReference type="InterPro" id="IPR029044">
    <property type="entry name" value="Nucleotide-diphossugar_trans"/>
</dbReference>
<dbReference type="EMBL" id="JAVDRP010000007">
    <property type="protein sequence ID" value="MDR6410480.1"/>
    <property type="molecule type" value="Genomic_DNA"/>
</dbReference>